<feature type="chain" id="PRO_5045416294" description="3-keto-disaccharide hydrolase domain-containing protein" evidence="1">
    <location>
        <begin position="24"/>
        <end position="224"/>
    </location>
</feature>
<evidence type="ECO:0000313" key="3">
    <source>
        <dbReference type="Proteomes" id="UP001595526"/>
    </source>
</evidence>
<feature type="signal peptide" evidence="1">
    <location>
        <begin position="1"/>
        <end position="23"/>
    </location>
</feature>
<dbReference type="EMBL" id="JBHRTA010000062">
    <property type="protein sequence ID" value="MFC3200131.1"/>
    <property type="molecule type" value="Genomic_DNA"/>
</dbReference>
<organism evidence="2 3">
    <name type="scientific">Parapedobacter deserti</name>
    <dbReference type="NCBI Taxonomy" id="1912957"/>
    <lineage>
        <taxon>Bacteria</taxon>
        <taxon>Pseudomonadati</taxon>
        <taxon>Bacteroidota</taxon>
        <taxon>Sphingobacteriia</taxon>
        <taxon>Sphingobacteriales</taxon>
        <taxon>Sphingobacteriaceae</taxon>
        <taxon>Parapedobacter</taxon>
    </lineage>
</organism>
<evidence type="ECO:0000313" key="2">
    <source>
        <dbReference type="EMBL" id="MFC3200131.1"/>
    </source>
</evidence>
<comment type="caution">
    <text evidence="2">The sequence shown here is derived from an EMBL/GenBank/DDBJ whole genome shotgun (WGS) entry which is preliminary data.</text>
</comment>
<proteinExistence type="predicted"/>
<evidence type="ECO:0000256" key="1">
    <source>
        <dbReference type="SAM" id="SignalP"/>
    </source>
</evidence>
<protein>
    <recommendedName>
        <fullName evidence="4">3-keto-disaccharide hydrolase domain-containing protein</fullName>
    </recommendedName>
</protein>
<accession>A0ABV7JQ51</accession>
<dbReference type="RefSeq" id="WP_379026414.1">
    <property type="nucleotide sequence ID" value="NZ_JBHRTA010000062.1"/>
</dbReference>
<name>A0ABV7JQ51_9SPHI</name>
<keyword evidence="1" id="KW-0732">Signal</keyword>
<reference evidence="3" key="1">
    <citation type="journal article" date="2019" name="Int. J. Syst. Evol. Microbiol.">
        <title>The Global Catalogue of Microorganisms (GCM) 10K type strain sequencing project: providing services to taxonomists for standard genome sequencing and annotation.</title>
        <authorList>
            <consortium name="The Broad Institute Genomics Platform"/>
            <consortium name="The Broad Institute Genome Sequencing Center for Infectious Disease"/>
            <person name="Wu L."/>
            <person name="Ma J."/>
        </authorList>
    </citation>
    <scope>NUCLEOTIDE SEQUENCE [LARGE SCALE GENOMIC DNA]</scope>
    <source>
        <strain evidence="3">KCTC 52416</strain>
    </source>
</reference>
<keyword evidence="3" id="KW-1185">Reference proteome</keyword>
<dbReference type="Proteomes" id="UP001595526">
    <property type="component" value="Unassembled WGS sequence"/>
</dbReference>
<gene>
    <name evidence="2" type="ORF">ACFOET_21095</name>
</gene>
<evidence type="ECO:0008006" key="4">
    <source>
        <dbReference type="Google" id="ProtNLM"/>
    </source>
</evidence>
<sequence>MKVRIYITLLFGCLTAGSLAVHAQPVMSAQHVIFEDNYANDAEGRMPGYWKTHGTGATVTVAGVPGKWLKMNDRTSYQLDTLLELPEKFTLEFELLTRSDNAKDLRDIHFGFTKSPTPKSYIYGVQNDPTIVVTKLQYFYNAVSSTSFDTGVKNRENFPLDDLGNARIPIVVEVNGQQMRVLVNQQAVLDTEALKVESPKHFYISNDNSRNGAQFYFGNFRITR</sequence>